<proteinExistence type="predicted"/>
<reference evidence="1" key="2">
    <citation type="journal article" date="2015" name="Data Brief">
        <title>Shoot transcriptome of the giant reed, Arundo donax.</title>
        <authorList>
            <person name="Barrero R.A."/>
            <person name="Guerrero F.D."/>
            <person name="Moolhuijzen P."/>
            <person name="Goolsby J.A."/>
            <person name="Tidwell J."/>
            <person name="Bellgard S.E."/>
            <person name="Bellgard M.I."/>
        </authorList>
    </citation>
    <scope>NUCLEOTIDE SEQUENCE</scope>
    <source>
        <tissue evidence="1">Shoot tissue taken approximately 20 cm above the soil surface</tissue>
    </source>
</reference>
<sequence>MRFTNVITQIELLQVLVSMPLPFLRKLLTGSIAISAQCCRFTWKTEELE</sequence>
<dbReference type="AlphaFoldDB" id="A0A0A9HG32"/>
<organism evidence="1">
    <name type="scientific">Arundo donax</name>
    <name type="common">Giant reed</name>
    <name type="synonym">Donax arundinaceus</name>
    <dbReference type="NCBI Taxonomy" id="35708"/>
    <lineage>
        <taxon>Eukaryota</taxon>
        <taxon>Viridiplantae</taxon>
        <taxon>Streptophyta</taxon>
        <taxon>Embryophyta</taxon>
        <taxon>Tracheophyta</taxon>
        <taxon>Spermatophyta</taxon>
        <taxon>Magnoliopsida</taxon>
        <taxon>Liliopsida</taxon>
        <taxon>Poales</taxon>
        <taxon>Poaceae</taxon>
        <taxon>PACMAD clade</taxon>
        <taxon>Arundinoideae</taxon>
        <taxon>Arundineae</taxon>
        <taxon>Arundo</taxon>
    </lineage>
</organism>
<protein>
    <submittedName>
        <fullName evidence="1">Uncharacterized protein</fullName>
    </submittedName>
</protein>
<name>A0A0A9HG32_ARUDO</name>
<reference evidence="1" key="1">
    <citation type="submission" date="2014-09" db="EMBL/GenBank/DDBJ databases">
        <authorList>
            <person name="Magalhaes I.L.F."/>
            <person name="Oliveira U."/>
            <person name="Santos F.R."/>
            <person name="Vidigal T.H.D.A."/>
            <person name="Brescovit A.D."/>
            <person name="Santos A.J."/>
        </authorList>
    </citation>
    <scope>NUCLEOTIDE SEQUENCE</scope>
    <source>
        <tissue evidence="1">Shoot tissue taken approximately 20 cm above the soil surface</tissue>
    </source>
</reference>
<accession>A0A0A9HG32</accession>
<dbReference type="EMBL" id="GBRH01164065">
    <property type="protein sequence ID" value="JAE33831.1"/>
    <property type="molecule type" value="Transcribed_RNA"/>
</dbReference>
<evidence type="ECO:0000313" key="1">
    <source>
        <dbReference type="EMBL" id="JAE33831.1"/>
    </source>
</evidence>